<organism evidence="1 2">
    <name type="scientific">Trypanosoma vivax (strain Y486)</name>
    <dbReference type="NCBI Taxonomy" id="1055687"/>
    <lineage>
        <taxon>Eukaryota</taxon>
        <taxon>Discoba</taxon>
        <taxon>Euglenozoa</taxon>
        <taxon>Kinetoplastea</taxon>
        <taxon>Metakinetoplastina</taxon>
        <taxon>Trypanosomatida</taxon>
        <taxon>Trypanosomatidae</taxon>
        <taxon>Trypanosoma</taxon>
        <taxon>Duttonella</taxon>
    </lineage>
</organism>
<accession>F9WR31</accession>
<dbReference type="EMBL" id="CAEX01004666">
    <property type="protein sequence ID" value="CCD20015.1"/>
    <property type="molecule type" value="Genomic_DNA"/>
</dbReference>
<keyword evidence="2" id="KW-1185">Reference proteome</keyword>
<dbReference type="InterPro" id="IPR006518">
    <property type="entry name" value="Trypano_RHS"/>
</dbReference>
<name>F9WR31_TRYVY</name>
<protein>
    <submittedName>
        <fullName evidence="1">Recombination hot spot protein, putative, degenerate</fullName>
    </submittedName>
</protein>
<dbReference type="Proteomes" id="UP000009027">
    <property type="component" value="Unassembled WGS sequence"/>
</dbReference>
<evidence type="ECO:0000313" key="1">
    <source>
        <dbReference type="EMBL" id="CCD20015.1"/>
    </source>
</evidence>
<dbReference type="AlphaFoldDB" id="F9WR31"/>
<evidence type="ECO:0000313" key="2">
    <source>
        <dbReference type="Proteomes" id="UP000009027"/>
    </source>
</evidence>
<proteinExistence type="predicted"/>
<sequence length="253" mass="28982">MLQIVKENWVLLGGLVSADCRSAVLLELLAFDAFCYSDVTEAVVDKLVYLQGDGEERKKSALAKFNEKELRLQSSECLGTAENSFVKKCEYYVLYKPSVGNFPVVDGFFFVEGHGTSGERVAMRAAYNRDTHQAKTIVLLQVTELPKHHITAGKLLKLKAILRRAFRNWANLSKNMRWEIVYVQHPDAQLFERRQRCDRTEVKKKKEETAEEYDERQAALVVEQVFWETEVDQYAVKLVDDLLAALILCLNAK</sequence>
<gene>
    <name evidence="1" type="ORF">TvY486_0027720</name>
</gene>
<reference evidence="1 2" key="1">
    <citation type="journal article" date="2012" name="Proc. Natl. Acad. Sci. U.S.A.">
        <title>Antigenic diversity is generated by distinct evolutionary mechanisms in African trypanosome species.</title>
        <authorList>
            <person name="Jackson A.P."/>
            <person name="Berry A."/>
            <person name="Aslett M."/>
            <person name="Allison H.C."/>
            <person name="Burton P."/>
            <person name="Vavrova-Anderson J."/>
            <person name="Brown R."/>
            <person name="Browne H."/>
            <person name="Corton N."/>
            <person name="Hauser H."/>
            <person name="Gamble J."/>
            <person name="Gilderthorp R."/>
            <person name="Marcello L."/>
            <person name="McQuillan J."/>
            <person name="Otto T.D."/>
            <person name="Quail M.A."/>
            <person name="Sanders M.J."/>
            <person name="van Tonder A."/>
            <person name="Ginger M.L."/>
            <person name="Field M.C."/>
            <person name="Barry J.D."/>
            <person name="Hertz-Fowler C."/>
            <person name="Berriman M."/>
        </authorList>
    </citation>
    <scope>NUCLEOTIDE SEQUENCE</scope>
    <source>
        <strain evidence="1 2">Y486</strain>
    </source>
</reference>
<dbReference type="NCBIfam" id="TIGR01631">
    <property type="entry name" value="Trypano_RHS"/>
    <property type="match status" value="1"/>
</dbReference>
<dbReference type="VEuPathDB" id="TriTrypDB:TvY486_0027720"/>